<evidence type="ECO:0000259" key="1">
    <source>
        <dbReference type="Pfam" id="PF01261"/>
    </source>
</evidence>
<protein>
    <submittedName>
        <fullName evidence="2">Sugar phosphate isomerase</fullName>
    </submittedName>
</protein>
<dbReference type="InterPro" id="IPR050312">
    <property type="entry name" value="IolE/XylAMocC-like"/>
</dbReference>
<gene>
    <name evidence="2" type="ORF">Ato02nite_033790</name>
</gene>
<feature type="domain" description="Xylose isomerase-like TIM barrel" evidence="1">
    <location>
        <begin position="23"/>
        <end position="266"/>
    </location>
</feature>
<dbReference type="EMBL" id="BOQN01000049">
    <property type="protein sequence ID" value="GIM91586.1"/>
    <property type="molecule type" value="Genomic_DNA"/>
</dbReference>
<keyword evidence="2" id="KW-0413">Isomerase</keyword>
<dbReference type="Proteomes" id="UP000677082">
    <property type="component" value="Unassembled WGS sequence"/>
</dbReference>
<dbReference type="Pfam" id="PF01261">
    <property type="entry name" value="AP_endonuc_2"/>
    <property type="match status" value="1"/>
</dbReference>
<dbReference type="PANTHER" id="PTHR12110:SF53">
    <property type="entry name" value="BLR5974 PROTEIN"/>
    <property type="match status" value="1"/>
</dbReference>
<keyword evidence="3" id="KW-1185">Reference proteome</keyword>
<dbReference type="GO" id="GO:0016853">
    <property type="term" value="F:isomerase activity"/>
    <property type="evidence" value="ECO:0007669"/>
    <property type="project" value="UniProtKB-KW"/>
</dbReference>
<dbReference type="SUPFAM" id="SSF51658">
    <property type="entry name" value="Xylose isomerase-like"/>
    <property type="match status" value="1"/>
</dbReference>
<accession>A0A919TCH1</accession>
<sequence length="344" mass="37488">MRIGTDTSKFPGASEHGAHWTLDKIHSLGLDGAFFRSLFALSPTLDPGEIFEISAHAASLGLYLEVGTAKVNPFATPEAPEIRALGDGDYLLGLEKIIRACAAAGITELWTATANYQFKIKGLYACDRFRTDVWWADQLAATAKVLAKLGPLLRDLGCHLNIETHEEITSFEVVRLVEEAGPDAFGITFDTANVLVRGEDPIAAAHRVAPYTRQSHVRDVALAFTDDGIGRFLAPCGQGVIDWPALLAPLLEHAPDATLSIEGIVRSRAEMPLFVDDPVWQAAHPDLTVTELAEVYRLTRSYADRAHLDLLRRPTGADEELAFITDSVAHLRTVLKELTCPTPS</sequence>
<dbReference type="PANTHER" id="PTHR12110">
    <property type="entry name" value="HYDROXYPYRUVATE ISOMERASE"/>
    <property type="match status" value="1"/>
</dbReference>
<name>A0A919TCH1_9ACTN</name>
<comment type="caution">
    <text evidence="2">The sequence shown here is derived from an EMBL/GenBank/DDBJ whole genome shotgun (WGS) entry which is preliminary data.</text>
</comment>
<proteinExistence type="predicted"/>
<dbReference type="AlphaFoldDB" id="A0A919TCH1"/>
<dbReference type="Gene3D" id="3.20.20.150">
    <property type="entry name" value="Divalent-metal-dependent TIM barrel enzymes"/>
    <property type="match status" value="1"/>
</dbReference>
<reference evidence="2 3" key="1">
    <citation type="submission" date="2021-03" db="EMBL/GenBank/DDBJ databases">
        <title>Whole genome shotgun sequence of Actinoplanes toevensis NBRC 105298.</title>
        <authorList>
            <person name="Komaki H."/>
            <person name="Tamura T."/>
        </authorList>
    </citation>
    <scope>NUCLEOTIDE SEQUENCE [LARGE SCALE GENOMIC DNA]</scope>
    <source>
        <strain evidence="2 3">NBRC 105298</strain>
    </source>
</reference>
<evidence type="ECO:0000313" key="3">
    <source>
        <dbReference type="Proteomes" id="UP000677082"/>
    </source>
</evidence>
<evidence type="ECO:0000313" key="2">
    <source>
        <dbReference type="EMBL" id="GIM91586.1"/>
    </source>
</evidence>
<dbReference type="InterPro" id="IPR036237">
    <property type="entry name" value="Xyl_isomerase-like_sf"/>
</dbReference>
<dbReference type="InterPro" id="IPR013022">
    <property type="entry name" value="Xyl_isomerase-like_TIM-brl"/>
</dbReference>
<dbReference type="RefSeq" id="WP_213007490.1">
    <property type="nucleotide sequence ID" value="NZ_BOQN01000049.1"/>
</dbReference>
<organism evidence="2 3">
    <name type="scientific">Paractinoplanes toevensis</name>
    <dbReference type="NCBI Taxonomy" id="571911"/>
    <lineage>
        <taxon>Bacteria</taxon>
        <taxon>Bacillati</taxon>
        <taxon>Actinomycetota</taxon>
        <taxon>Actinomycetes</taxon>
        <taxon>Micromonosporales</taxon>
        <taxon>Micromonosporaceae</taxon>
        <taxon>Paractinoplanes</taxon>
    </lineage>
</organism>